<keyword evidence="2" id="KW-1185">Reference proteome</keyword>
<dbReference type="GeneID" id="25144448"/>
<dbReference type="Pfam" id="PF13671">
    <property type="entry name" value="AAA_33"/>
    <property type="match status" value="1"/>
</dbReference>
<dbReference type="Gene3D" id="3.40.50.300">
    <property type="entry name" value="P-loop containing nucleotide triphosphate hydrolases"/>
    <property type="match status" value="1"/>
</dbReference>
<keyword evidence="1" id="KW-0808">Transferase</keyword>
<organism evidence="1 2">
    <name type="scientific">Halostagnicola larsenii XH-48</name>
    <dbReference type="NCBI Taxonomy" id="797299"/>
    <lineage>
        <taxon>Archaea</taxon>
        <taxon>Methanobacteriati</taxon>
        <taxon>Methanobacteriota</taxon>
        <taxon>Stenosarchaea group</taxon>
        <taxon>Halobacteria</taxon>
        <taxon>Halobacteriales</taxon>
        <taxon>Natrialbaceae</taxon>
        <taxon>Halostagnicola</taxon>
    </lineage>
</organism>
<protein>
    <submittedName>
        <fullName evidence="1">Kinase</fullName>
    </submittedName>
</protein>
<dbReference type="AlphaFoldDB" id="W0JPD1"/>
<reference evidence="1 2" key="1">
    <citation type="submission" date="2014-01" db="EMBL/GenBank/DDBJ databases">
        <authorList>
            <consortium name="DOE Joint Genome Institute"/>
            <person name="Anderson I."/>
            <person name="Huntemann M."/>
            <person name="Han J."/>
            <person name="Chen A."/>
            <person name="Kyrpides N."/>
            <person name="Mavromatis K."/>
            <person name="Markowitz V."/>
            <person name="Palaniappan K."/>
            <person name="Ivanova N."/>
            <person name="Schaumberg A."/>
            <person name="Pati A."/>
            <person name="Liolios K."/>
            <person name="Nordberg H.P."/>
            <person name="Cantor M.N."/>
            <person name="Hua S.X."/>
            <person name="Woyke T."/>
        </authorList>
    </citation>
    <scope>NUCLEOTIDE SEQUENCE [LARGE SCALE GENOMIC DNA]</scope>
    <source>
        <strain evidence="1 2">XH-48</strain>
    </source>
</reference>
<dbReference type="HOGENOM" id="CLU_107890_0_0_2"/>
<keyword evidence="1" id="KW-0418">Kinase</keyword>
<proteinExistence type="predicted"/>
<gene>
    <name evidence="1" type="ORF">HALLA_08105</name>
</gene>
<dbReference type="InterPro" id="IPR052732">
    <property type="entry name" value="Cell-binding_unc_protein"/>
</dbReference>
<dbReference type="Proteomes" id="UP000019024">
    <property type="component" value="Chromosome"/>
</dbReference>
<dbReference type="eggNOG" id="arCOG01040">
    <property type="taxonomic scope" value="Archaea"/>
</dbReference>
<dbReference type="RefSeq" id="WP_049952031.1">
    <property type="nucleotide sequence ID" value="NZ_CP007055.1"/>
</dbReference>
<evidence type="ECO:0000313" key="2">
    <source>
        <dbReference type="Proteomes" id="UP000019024"/>
    </source>
</evidence>
<dbReference type="STRING" id="797299.HALLA_08105"/>
<dbReference type="InterPro" id="IPR027417">
    <property type="entry name" value="P-loop_NTPase"/>
</dbReference>
<name>W0JPD1_9EURY</name>
<accession>W0JPD1</accession>
<dbReference type="GO" id="GO:0016301">
    <property type="term" value="F:kinase activity"/>
    <property type="evidence" value="ECO:0007669"/>
    <property type="project" value="UniProtKB-KW"/>
</dbReference>
<dbReference type="EMBL" id="CP007055">
    <property type="protein sequence ID" value="AHF98832.1"/>
    <property type="molecule type" value="Genomic_DNA"/>
</dbReference>
<dbReference type="PANTHER" id="PTHR43883:SF1">
    <property type="entry name" value="GLUCONOKINASE"/>
    <property type="match status" value="1"/>
</dbReference>
<dbReference type="SUPFAM" id="SSF52540">
    <property type="entry name" value="P-loop containing nucleoside triphosphate hydrolases"/>
    <property type="match status" value="1"/>
</dbReference>
<dbReference type="OrthoDB" id="28808at2157"/>
<evidence type="ECO:0000313" key="1">
    <source>
        <dbReference type="EMBL" id="AHF98832.1"/>
    </source>
</evidence>
<dbReference type="PANTHER" id="PTHR43883">
    <property type="entry name" value="SLR0207 PROTEIN"/>
    <property type="match status" value="1"/>
</dbReference>
<sequence length="166" mass="18929">MSDQQRLVVVCGLPGTGKTTVARELAERTGGTLIRTDVVRKDLFPDPEYTDEEVQVTYDELFDRARAAVERDAVAVLDGTFRRESLRDRARRVARDSNAQFDLVRVTCSEDVVRERIEERENDESDADFSVHKLLRSEFESPTLSHQTIDNSGSVAETRRQIAQLW</sequence>
<dbReference type="KEGG" id="hlr:HALLA_08105"/>